<evidence type="ECO:0000313" key="2">
    <source>
        <dbReference type="Proteomes" id="UP000594205"/>
    </source>
</evidence>
<name>A0A7M2SYV7_9ACTN</name>
<dbReference type="AlphaFoldDB" id="A0A7M2SYV7"/>
<dbReference type="KEGG" id="sfeu:IM697_04290"/>
<organism evidence="1 2">
    <name type="scientific">Streptomyces ferrugineus</name>
    <dbReference type="NCBI Taxonomy" id="1413221"/>
    <lineage>
        <taxon>Bacteria</taxon>
        <taxon>Bacillati</taxon>
        <taxon>Actinomycetota</taxon>
        <taxon>Actinomycetes</taxon>
        <taxon>Kitasatosporales</taxon>
        <taxon>Streptomycetaceae</taxon>
        <taxon>Streptomyces</taxon>
    </lineage>
</organism>
<keyword evidence="2" id="KW-1185">Reference proteome</keyword>
<dbReference type="EMBL" id="CP063373">
    <property type="protein sequence ID" value="QOV41600.1"/>
    <property type="molecule type" value="Genomic_DNA"/>
</dbReference>
<dbReference type="Proteomes" id="UP000594205">
    <property type="component" value="Chromosome"/>
</dbReference>
<reference evidence="1 2" key="1">
    <citation type="submission" date="2020-10" db="EMBL/GenBank/DDBJ databases">
        <title>Streptomyces ferrugineus complate genome analysis.</title>
        <authorList>
            <person name="Anwar N."/>
        </authorList>
    </citation>
    <scope>NUCLEOTIDE SEQUENCE [LARGE SCALE GENOMIC DNA]</scope>
    <source>
        <strain evidence="1 2">CCTCC AA2014009</strain>
    </source>
</reference>
<protein>
    <submittedName>
        <fullName evidence="1">Uncharacterized protein</fullName>
    </submittedName>
</protein>
<sequence length="60" mass="6440">MFGTLGMVLGGVVFMPAHRLACEDTGPLWRGDIPNARQLTDAARKAQAAFPQSQAARSVR</sequence>
<accession>A0A7M2SYV7</accession>
<proteinExistence type="predicted"/>
<evidence type="ECO:0000313" key="1">
    <source>
        <dbReference type="EMBL" id="QOV41600.1"/>
    </source>
</evidence>
<gene>
    <name evidence="1" type="ORF">IM697_04290</name>
</gene>
<dbReference type="RefSeq" id="WP_194050165.1">
    <property type="nucleotide sequence ID" value="NZ_CP063373.1"/>
</dbReference>